<evidence type="ECO:0000313" key="2">
    <source>
        <dbReference type="EMBL" id="PMP30514.1"/>
    </source>
</evidence>
<accession>A0A7Z1MK39</accession>
<organism evidence="2">
    <name type="scientific">Vibrio cyclitrophicus</name>
    <dbReference type="NCBI Taxonomy" id="47951"/>
    <lineage>
        <taxon>Bacteria</taxon>
        <taxon>Pseudomonadati</taxon>
        <taxon>Pseudomonadota</taxon>
        <taxon>Gammaproteobacteria</taxon>
        <taxon>Vibrionales</taxon>
        <taxon>Vibrionaceae</taxon>
        <taxon>Vibrio</taxon>
    </lineage>
</organism>
<reference evidence="2" key="2">
    <citation type="journal article" date="2018" name="Nature">
        <title>A major lineage of non-tailed dsDNA viruses as unrecognized killers of marine bacteria.</title>
        <authorList>
            <person name="Kauffman K.M."/>
            <person name="Hussain F.A."/>
            <person name="Yang J."/>
            <person name="Arevalo P."/>
            <person name="Brown J.M."/>
            <person name="Chang W.K."/>
            <person name="VanInsberghe D."/>
            <person name="Elsherbini J."/>
            <person name="Sharma R.S."/>
            <person name="Cutler M.B."/>
            <person name="Kelly L."/>
            <person name="Polz M.F."/>
        </authorList>
    </citation>
    <scope>NUCLEOTIDE SEQUENCE</scope>
    <source>
        <strain evidence="2">10N.222.46.E12</strain>
    </source>
</reference>
<dbReference type="RefSeq" id="WP_154723961.1">
    <property type="nucleotide sequence ID" value="NZ_CP170597.1"/>
</dbReference>
<dbReference type="EMBL" id="MDBS01000020">
    <property type="protein sequence ID" value="PMP30514.1"/>
    <property type="molecule type" value="Genomic_DNA"/>
</dbReference>
<keyword evidence="1" id="KW-0472">Membrane</keyword>
<evidence type="ECO:0000256" key="1">
    <source>
        <dbReference type="SAM" id="Phobius"/>
    </source>
</evidence>
<name>A0A7Z1MK39_9VIBR</name>
<sequence length="79" mass="8689">MSTILFDTHSFVKKLTEAGMPEKQAEILASEQAQLVENRLATKTDLSVMKKDIVNELTIRFGSMLVIAVAVVATLVKLL</sequence>
<dbReference type="Gene3D" id="1.20.5.340">
    <property type="match status" value="1"/>
</dbReference>
<keyword evidence="1" id="KW-1133">Transmembrane helix</keyword>
<protein>
    <submittedName>
        <fullName evidence="2">DUF1640 domain-containing protein</fullName>
    </submittedName>
</protein>
<comment type="caution">
    <text evidence="2">The sequence shown here is derived from an EMBL/GenBank/DDBJ whole genome shotgun (WGS) entry which is preliminary data.</text>
</comment>
<dbReference type="AlphaFoldDB" id="A0A7Z1MK39"/>
<feature type="transmembrane region" description="Helical" evidence="1">
    <location>
        <begin position="57"/>
        <end position="76"/>
    </location>
</feature>
<keyword evidence="1" id="KW-0812">Transmembrane</keyword>
<proteinExistence type="predicted"/>
<reference evidence="2" key="1">
    <citation type="submission" date="2016-07" db="EMBL/GenBank/DDBJ databases">
        <authorList>
            <person name="Kauffman K."/>
            <person name="Arevalo P."/>
            <person name="Polz M.F."/>
        </authorList>
    </citation>
    <scope>NUCLEOTIDE SEQUENCE</scope>
    <source>
        <strain evidence="2">10N.222.46.E12</strain>
    </source>
</reference>
<gene>
    <name evidence="2" type="ORF">BCS90_14520</name>
</gene>